<dbReference type="AlphaFoldDB" id="A0AAX1PP12"/>
<comment type="caution">
    <text evidence="1">The sequence shown here is derived from an EMBL/GenBank/DDBJ whole genome shotgun (WGS) entry which is preliminary data.</text>
</comment>
<organism evidence="1 2">
    <name type="scientific">Aeromonas salmonicida</name>
    <dbReference type="NCBI Taxonomy" id="645"/>
    <lineage>
        <taxon>Bacteria</taxon>
        <taxon>Pseudomonadati</taxon>
        <taxon>Pseudomonadota</taxon>
        <taxon>Gammaproteobacteria</taxon>
        <taxon>Aeromonadales</taxon>
        <taxon>Aeromonadaceae</taxon>
        <taxon>Aeromonas</taxon>
    </lineage>
</organism>
<dbReference type="EMBL" id="QLLM01000001">
    <property type="protein sequence ID" value="RAJ09685.1"/>
    <property type="molecule type" value="Genomic_DNA"/>
</dbReference>
<accession>A0AAX1PP12</accession>
<dbReference type="Proteomes" id="UP000249422">
    <property type="component" value="Unassembled WGS sequence"/>
</dbReference>
<reference evidence="1 2" key="1">
    <citation type="submission" date="2018-06" db="EMBL/GenBank/DDBJ databases">
        <title>Freshwater and sediment microbial communities from various areas in North America, analyzing microbe dynamics in response to fracking.</title>
        <authorList>
            <person name="Lamendella R."/>
        </authorList>
    </citation>
    <scope>NUCLEOTIDE SEQUENCE [LARGE SCALE GENOMIC DNA]</scope>
    <source>
        <strain evidence="1 2">17</strain>
    </source>
</reference>
<gene>
    <name evidence="1" type="ORF">DEU50_101422</name>
</gene>
<proteinExistence type="predicted"/>
<sequence length="37" mass="4233">MIDEMRLQDAIKPAWCDDMTCHGNAVADDAEWGRTHE</sequence>
<dbReference type="KEGG" id="aeo:O23A_p0681"/>
<evidence type="ECO:0000313" key="2">
    <source>
        <dbReference type="Proteomes" id="UP000249422"/>
    </source>
</evidence>
<protein>
    <submittedName>
        <fullName evidence="1">Uncharacterized protein</fullName>
    </submittedName>
</protein>
<name>A0AAX1PP12_AERSA</name>
<evidence type="ECO:0000313" key="1">
    <source>
        <dbReference type="EMBL" id="RAJ09685.1"/>
    </source>
</evidence>